<evidence type="ECO:0000313" key="6">
    <source>
        <dbReference type="Proteomes" id="UP000318288"/>
    </source>
</evidence>
<sequence>MTDSTRSHIPPKPMPSVGPEELAIFQFVQDSGPVTVRQAAEHFAALGKARTTVLTVMERLRCKGLLSREKVGSTFRYQSCVPRGEVMQSLVGDFVRRVLGGSVTPFMAYMSDSDQISETELEELKKIVETIEKRHSEGKQ</sequence>
<evidence type="ECO:0000256" key="2">
    <source>
        <dbReference type="ARBA" id="ARBA00023015"/>
    </source>
</evidence>
<evidence type="ECO:0000256" key="1">
    <source>
        <dbReference type="ARBA" id="ARBA00011046"/>
    </source>
</evidence>
<comment type="similarity">
    <text evidence="1">Belongs to the BlaI transcriptional regulatory family.</text>
</comment>
<dbReference type="AlphaFoldDB" id="A0A5C6FAH7"/>
<keyword evidence="2" id="KW-0805">Transcription regulation</keyword>
<accession>A0A5C6FAH7</accession>
<keyword evidence="6" id="KW-1185">Reference proteome</keyword>
<dbReference type="PIRSF" id="PIRSF019455">
    <property type="entry name" value="CopR_AtkY"/>
    <property type="match status" value="1"/>
</dbReference>
<proteinExistence type="inferred from homology"/>
<evidence type="ECO:0000313" key="5">
    <source>
        <dbReference type="EMBL" id="TWU56599.1"/>
    </source>
</evidence>
<keyword evidence="3" id="KW-0238">DNA-binding</keyword>
<dbReference type="Pfam" id="PF03965">
    <property type="entry name" value="Penicillinase_R"/>
    <property type="match status" value="1"/>
</dbReference>
<dbReference type="SUPFAM" id="SSF46785">
    <property type="entry name" value="Winged helix' DNA-binding domain"/>
    <property type="match status" value="1"/>
</dbReference>
<evidence type="ECO:0000256" key="4">
    <source>
        <dbReference type="ARBA" id="ARBA00023163"/>
    </source>
</evidence>
<dbReference type="RefSeq" id="WP_222435839.1">
    <property type="nucleotide sequence ID" value="NZ_SJPW01000003.1"/>
</dbReference>
<organism evidence="5 6">
    <name type="scientific">Rubripirellula tenax</name>
    <dbReference type="NCBI Taxonomy" id="2528015"/>
    <lineage>
        <taxon>Bacteria</taxon>
        <taxon>Pseudomonadati</taxon>
        <taxon>Planctomycetota</taxon>
        <taxon>Planctomycetia</taxon>
        <taxon>Pirellulales</taxon>
        <taxon>Pirellulaceae</taxon>
        <taxon>Rubripirellula</taxon>
    </lineage>
</organism>
<dbReference type="GO" id="GO:0003677">
    <property type="term" value="F:DNA binding"/>
    <property type="evidence" value="ECO:0007669"/>
    <property type="project" value="UniProtKB-KW"/>
</dbReference>
<dbReference type="Gene3D" id="1.10.10.10">
    <property type="entry name" value="Winged helix-like DNA-binding domain superfamily/Winged helix DNA-binding domain"/>
    <property type="match status" value="1"/>
</dbReference>
<name>A0A5C6FAH7_9BACT</name>
<gene>
    <name evidence="5" type="primary">mecI_2</name>
    <name evidence="5" type="ORF">Poly51_25150</name>
</gene>
<dbReference type="EMBL" id="SJPW01000003">
    <property type="protein sequence ID" value="TWU56599.1"/>
    <property type="molecule type" value="Genomic_DNA"/>
</dbReference>
<reference evidence="5 6" key="1">
    <citation type="submission" date="2019-02" db="EMBL/GenBank/DDBJ databases">
        <title>Deep-cultivation of Planctomycetes and their phenomic and genomic characterization uncovers novel biology.</title>
        <authorList>
            <person name="Wiegand S."/>
            <person name="Jogler M."/>
            <person name="Boedeker C."/>
            <person name="Pinto D."/>
            <person name="Vollmers J."/>
            <person name="Rivas-Marin E."/>
            <person name="Kohn T."/>
            <person name="Peeters S.H."/>
            <person name="Heuer A."/>
            <person name="Rast P."/>
            <person name="Oberbeckmann S."/>
            <person name="Bunk B."/>
            <person name="Jeske O."/>
            <person name="Meyerdierks A."/>
            <person name="Storesund J.E."/>
            <person name="Kallscheuer N."/>
            <person name="Luecker S."/>
            <person name="Lage O.M."/>
            <person name="Pohl T."/>
            <person name="Merkel B.J."/>
            <person name="Hornburger P."/>
            <person name="Mueller R.-W."/>
            <person name="Bruemmer F."/>
            <person name="Labrenz M."/>
            <person name="Spormann A.M."/>
            <person name="Op Den Camp H."/>
            <person name="Overmann J."/>
            <person name="Amann R."/>
            <person name="Jetten M.S.M."/>
            <person name="Mascher T."/>
            <person name="Medema M.H."/>
            <person name="Devos D.P."/>
            <person name="Kaster A.-K."/>
            <person name="Ovreas L."/>
            <person name="Rohde M."/>
            <person name="Galperin M.Y."/>
            <person name="Jogler C."/>
        </authorList>
    </citation>
    <scope>NUCLEOTIDE SEQUENCE [LARGE SCALE GENOMIC DNA]</scope>
    <source>
        <strain evidence="5 6">Poly51</strain>
    </source>
</reference>
<comment type="caution">
    <text evidence="5">The sequence shown here is derived from an EMBL/GenBank/DDBJ whole genome shotgun (WGS) entry which is preliminary data.</text>
</comment>
<keyword evidence="4" id="KW-0804">Transcription</keyword>
<dbReference type="GO" id="GO:0045892">
    <property type="term" value="P:negative regulation of DNA-templated transcription"/>
    <property type="evidence" value="ECO:0007669"/>
    <property type="project" value="InterPro"/>
</dbReference>
<dbReference type="Proteomes" id="UP000318288">
    <property type="component" value="Unassembled WGS sequence"/>
</dbReference>
<protein>
    <submittedName>
        <fullName evidence="5">Methicillin resistance regulatory protein MecI</fullName>
    </submittedName>
</protein>
<evidence type="ECO:0000256" key="3">
    <source>
        <dbReference type="ARBA" id="ARBA00023125"/>
    </source>
</evidence>
<dbReference type="InterPro" id="IPR036390">
    <property type="entry name" value="WH_DNA-bd_sf"/>
</dbReference>
<dbReference type="Gene3D" id="1.10.4040.10">
    <property type="entry name" value="Penicillinase repressor domain"/>
    <property type="match status" value="1"/>
</dbReference>
<dbReference type="InterPro" id="IPR005650">
    <property type="entry name" value="BlaI_family"/>
</dbReference>
<dbReference type="InterPro" id="IPR036388">
    <property type="entry name" value="WH-like_DNA-bd_sf"/>
</dbReference>